<dbReference type="RefSeq" id="WP_227805460.1">
    <property type="nucleotide sequence ID" value="NZ_BBNU01000002.1"/>
</dbReference>
<comment type="caution">
    <text evidence="1">The sequence shown here is derived from an EMBL/GenBank/DDBJ whole genome shotgun (WGS) entry which is preliminary data.</text>
</comment>
<dbReference type="AlphaFoldDB" id="A0A090WS14"/>
<name>A0A090WS14_9FLAO</name>
<gene>
    <name evidence="1" type="ORF">JCM19274_4678</name>
</gene>
<accession>A0A090WS14</accession>
<dbReference type="Proteomes" id="UP000029643">
    <property type="component" value="Unassembled WGS sequence"/>
</dbReference>
<organism evidence="1 2">
    <name type="scientific">Algibacter lectus</name>
    <dbReference type="NCBI Taxonomy" id="221126"/>
    <lineage>
        <taxon>Bacteria</taxon>
        <taxon>Pseudomonadati</taxon>
        <taxon>Bacteroidota</taxon>
        <taxon>Flavobacteriia</taxon>
        <taxon>Flavobacteriales</taxon>
        <taxon>Flavobacteriaceae</taxon>
        <taxon>Algibacter</taxon>
    </lineage>
</organism>
<sequence length="55" mass="6589">MTTEQLYNELNYVNHSREKRLFYSKMVINNPALIPKLLDLLFMVDDKLSPRAAWF</sequence>
<evidence type="ECO:0000313" key="2">
    <source>
        <dbReference type="Proteomes" id="UP000029643"/>
    </source>
</evidence>
<evidence type="ECO:0000313" key="1">
    <source>
        <dbReference type="EMBL" id="GAL78179.1"/>
    </source>
</evidence>
<dbReference type="EMBL" id="BBNU01000002">
    <property type="protein sequence ID" value="GAL78179.1"/>
    <property type="molecule type" value="Genomic_DNA"/>
</dbReference>
<proteinExistence type="predicted"/>
<protein>
    <submittedName>
        <fullName evidence="1">Uncharacterized protein</fullName>
    </submittedName>
</protein>
<reference evidence="1 2" key="1">
    <citation type="journal article" date="2014" name="Genome Announc.">
        <title>Draft Genome Sequences of Marine Flavobacterium Algibacter lectus Strains SS8 and NR4.</title>
        <authorList>
            <person name="Takatani N."/>
            <person name="Nakanishi M."/>
            <person name="Meirelles P."/>
            <person name="Mino S."/>
            <person name="Suda W."/>
            <person name="Oshima K."/>
            <person name="Hattori M."/>
            <person name="Ohkuma M."/>
            <person name="Hosokawa M."/>
            <person name="Miyashita K."/>
            <person name="Thompson F.L."/>
            <person name="Niwa A."/>
            <person name="Sawabe T."/>
            <person name="Sawabe T."/>
        </authorList>
    </citation>
    <scope>NUCLEOTIDE SEQUENCE [LARGE SCALE GENOMIC DNA]</scope>
    <source>
        <strain evidence="2">JCM19274</strain>
    </source>
</reference>